<keyword evidence="4" id="KW-1185">Reference proteome</keyword>
<name>A0ABZ1ICP0_9PSEU</name>
<accession>A0ABZ1ICP0</accession>
<proteinExistence type="predicted"/>
<dbReference type="InterPro" id="IPR032465">
    <property type="entry name" value="ACMSD"/>
</dbReference>
<dbReference type="Proteomes" id="UP001330812">
    <property type="component" value="Chromosome"/>
</dbReference>
<protein>
    <submittedName>
        <fullName evidence="3">Amidohydrolase family protein</fullName>
    </submittedName>
</protein>
<keyword evidence="1" id="KW-0456">Lyase</keyword>
<gene>
    <name evidence="3" type="ORF">VSH64_08950</name>
</gene>
<feature type="domain" description="Amidohydrolase-related" evidence="2">
    <location>
        <begin position="139"/>
        <end position="395"/>
    </location>
</feature>
<evidence type="ECO:0000313" key="3">
    <source>
        <dbReference type="EMBL" id="WSE32235.1"/>
    </source>
</evidence>
<dbReference type="Gene3D" id="3.20.20.140">
    <property type="entry name" value="Metal-dependent hydrolases"/>
    <property type="match status" value="1"/>
</dbReference>
<organism evidence="3 4">
    <name type="scientific">Amycolatopsis rhabdoformis</name>
    <dbReference type="NCBI Taxonomy" id="1448059"/>
    <lineage>
        <taxon>Bacteria</taxon>
        <taxon>Bacillati</taxon>
        <taxon>Actinomycetota</taxon>
        <taxon>Actinomycetes</taxon>
        <taxon>Pseudonocardiales</taxon>
        <taxon>Pseudonocardiaceae</taxon>
        <taxon>Amycolatopsis</taxon>
    </lineage>
</organism>
<sequence>MPTEETSQAPWRVSSDTHIVEPPDLFLTRMSKQYLDYAPRLEKVDGVEMWVAEGQPGLPAFVASRAGDRFEPLETRPNRASPSTYGDCTFADDVREGGFNPRVWLDDNEADGVYGGAVFASLTFLFYSMISDTLVLNDIFRAYNDWALDFASEDRDRIKPITMLNLDDIDHAIVEMTRMRDRGAVGACIPVSSPDGYDHVRYERFWAAAQDLNVPLNMHVASIRSTSGFGFVTHSSRQPHIDGPYTTPGMVNTPDMHVRTSLVEMIMSGVFRRYPGLQVVSVENEGSWMPYFMQRMDWHYKYNLRSTDKGYRLEGDLLPSDYVRSNVLVSFTEDAALMRMRDEVGIDRLMWGSDYPHAESTFPLSGSLLDEQFVDVPADEQRTMVQENCAKLYGFDVAKLEAGTAVAEAS</sequence>
<dbReference type="Pfam" id="PF04909">
    <property type="entry name" value="Amidohydro_2"/>
    <property type="match status" value="1"/>
</dbReference>
<dbReference type="InterPro" id="IPR006680">
    <property type="entry name" value="Amidohydro-rel"/>
</dbReference>
<dbReference type="EMBL" id="CP142149">
    <property type="protein sequence ID" value="WSE32235.1"/>
    <property type="molecule type" value="Genomic_DNA"/>
</dbReference>
<dbReference type="PANTHER" id="PTHR21240">
    <property type="entry name" value="2-AMINO-3-CARBOXYLMUCONATE-6-SEMIALDEHYDE DECARBOXYLASE"/>
    <property type="match status" value="1"/>
</dbReference>
<evidence type="ECO:0000259" key="2">
    <source>
        <dbReference type="Pfam" id="PF04909"/>
    </source>
</evidence>
<dbReference type="InterPro" id="IPR032466">
    <property type="entry name" value="Metal_Hydrolase"/>
</dbReference>
<dbReference type="PANTHER" id="PTHR21240:SF28">
    <property type="entry name" value="ISO-OROTATE DECARBOXYLASE (EUROFUNG)"/>
    <property type="match status" value="1"/>
</dbReference>
<evidence type="ECO:0000256" key="1">
    <source>
        <dbReference type="ARBA" id="ARBA00023239"/>
    </source>
</evidence>
<dbReference type="SUPFAM" id="SSF51556">
    <property type="entry name" value="Metallo-dependent hydrolases"/>
    <property type="match status" value="1"/>
</dbReference>
<reference evidence="3 4" key="1">
    <citation type="journal article" date="2015" name="Int. J. Syst. Evol. Microbiol.">
        <title>Amycolatopsis rhabdoformis sp. nov., an actinomycete isolated from a tropical forest soil.</title>
        <authorList>
            <person name="Souza W.R."/>
            <person name="Silva R.E."/>
            <person name="Goodfellow M."/>
            <person name="Busarakam K."/>
            <person name="Figueiro F.S."/>
            <person name="Ferreira D."/>
            <person name="Rodrigues-Filho E."/>
            <person name="Moraes L.A.B."/>
            <person name="Zucchi T.D."/>
        </authorList>
    </citation>
    <scope>NUCLEOTIDE SEQUENCE [LARGE SCALE GENOMIC DNA]</scope>
    <source>
        <strain evidence="3 4">NCIMB 14900</strain>
    </source>
</reference>
<dbReference type="RefSeq" id="WP_326835043.1">
    <property type="nucleotide sequence ID" value="NZ_CP142149.1"/>
</dbReference>
<evidence type="ECO:0000313" key="4">
    <source>
        <dbReference type="Proteomes" id="UP001330812"/>
    </source>
</evidence>